<gene>
    <name evidence="1" type="ORF">M9Y10_022803</name>
</gene>
<dbReference type="SUPFAM" id="SSF48371">
    <property type="entry name" value="ARM repeat"/>
    <property type="match status" value="1"/>
</dbReference>
<reference evidence="1 2" key="1">
    <citation type="submission" date="2024-04" db="EMBL/GenBank/DDBJ databases">
        <title>Tritrichomonas musculus Genome.</title>
        <authorList>
            <person name="Alves-Ferreira E."/>
            <person name="Grigg M."/>
            <person name="Lorenzi H."/>
            <person name="Galac M."/>
        </authorList>
    </citation>
    <scope>NUCLEOTIDE SEQUENCE [LARGE SCALE GENOMIC DNA]</scope>
    <source>
        <strain evidence="1 2">EAF2021</strain>
    </source>
</reference>
<evidence type="ECO:0000313" key="1">
    <source>
        <dbReference type="EMBL" id="KAK8894368.1"/>
    </source>
</evidence>
<accession>A0ABR2KTE1</accession>
<proteinExistence type="predicted"/>
<keyword evidence="2" id="KW-1185">Reference proteome</keyword>
<protein>
    <submittedName>
        <fullName evidence="1">Uncharacterized protein</fullName>
    </submittedName>
</protein>
<dbReference type="InterPro" id="IPR016024">
    <property type="entry name" value="ARM-type_fold"/>
</dbReference>
<dbReference type="InterPro" id="IPR011989">
    <property type="entry name" value="ARM-like"/>
</dbReference>
<evidence type="ECO:0000313" key="2">
    <source>
        <dbReference type="Proteomes" id="UP001470230"/>
    </source>
</evidence>
<dbReference type="Proteomes" id="UP001470230">
    <property type="component" value="Unassembled WGS sequence"/>
</dbReference>
<comment type="caution">
    <text evidence="1">The sequence shown here is derived from an EMBL/GenBank/DDBJ whole genome shotgun (WGS) entry which is preliminary data.</text>
</comment>
<dbReference type="Gene3D" id="1.25.10.10">
    <property type="entry name" value="Leucine-rich Repeat Variant"/>
    <property type="match status" value="1"/>
</dbReference>
<sequence>MFNYKESQTNEITQCQTQNKIKDLFDQDTSTKVIQNYSQIFHHISFLLSTNEFINLIEAFEKIKHLHTDAFFDPSFVNLEIPKIIVNCMKNQKIISKEIFFTTCDILLKTNNYRISNEFIKYGIIDIFKAYYINKEEEILHSLQTFSLMSFHSVAARNKILKVIDIQFFCMNDNQQIAFAAYNLILNLCSFGMPKDNCNYIINILINGIILDHIFAFNLIFQSFYQISFAQEKYWYPLLSDKNIENILIQYFPNSQLKSQILLIMKRIVETLFILPDSLISLLFYFLQSNINQDNVSIFISDEKSIEIISEIFLICVRNWSQIDSLLKFNLIDALLLIAENGNFQSKINSVYCLSKIYPAIISKLKEKEANDFLKKIVEIFIQNLALPQQDTILYILMSIIDIMNNLISQNKVNLIFTAQNQSDLIDELNNLQSNEDSLIVSKAEYLIDLIHSL</sequence>
<name>A0ABR2KTE1_9EUKA</name>
<dbReference type="EMBL" id="JAPFFF010000003">
    <property type="protein sequence ID" value="KAK8894368.1"/>
    <property type="molecule type" value="Genomic_DNA"/>
</dbReference>
<organism evidence="1 2">
    <name type="scientific">Tritrichomonas musculus</name>
    <dbReference type="NCBI Taxonomy" id="1915356"/>
    <lineage>
        <taxon>Eukaryota</taxon>
        <taxon>Metamonada</taxon>
        <taxon>Parabasalia</taxon>
        <taxon>Tritrichomonadida</taxon>
        <taxon>Tritrichomonadidae</taxon>
        <taxon>Tritrichomonas</taxon>
    </lineage>
</organism>